<name>A0A165CYG9_EXIGL</name>
<dbReference type="InParanoid" id="A0A165CYG9"/>
<gene>
    <name evidence="1" type="ORF">EXIGLDRAFT_314719</name>
</gene>
<accession>A0A165CYG9</accession>
<proteinExistence type="predicted"/>
<organism evidence="1 2">
    <name type="scientific">Exidia glandulosa HHB12029</name>
    <dbReference type="NCBI Taxonomy" id="1314781"/>
    <lineage>
        <taxon>Eukaryota</taxon>
        <taxon>Fungi</taxon>
        <taxon>Dikarya</taxon>
        <taxon>Basidiomycota</taxon>
        <taxon>Agaricomycotina</taxon>
        <taxon>Agaricomycetes</taxon>
        <taxon>Auriculariales</taxon>
        <taxon>Exidiaceae</taxon>
        <taxon>Exidia</taxon>
    </lineage>
</organism>
<evidence type="ECO:0000313" key="2">
    <source>
        <dbReference type="Proteomes" id="UP000077266"/>
    </source>
</evidence>
<keyword evidence="2" id="KW-1185">Reference proteome</keyword>
<reference evidence="1 2" key="1">
    <citation type="journal article" date="2016" name="Mol. Biol. Evol.">
        <title>Comparative Genomics of Early-Diverging Mushroom-Forming Fungi Provides Insights into the Origins of Lignocellulose Decay Capabilities.</title>
        <authorList>
            <person name="Nagy L.G."/>
            <person name="Riley R."/>
            <person name="Tritt A."/>
            <person name="Adam C."/>
            <person name="Daum C."/>
            <person name="Floudas D."/>
            <person name="Sun H."/>
            <person name="Yadav J.S."/>
            <person name="Pangilinan J."/>
            <person name="Larsson K.H."/>
            <person name="Matsuura K."/>
            <person name="Barry K."/>
            <person name="Labutti K."/>
            <person name="Kuo R."/>
            <person name="Ohm R.A."/>
            <person name="Bhattacharya S.S."/>
            <person name="Shirouzu T."/>
            <person name="Yoshinaga Y."/>
            <person name="Martin F.M."/>
            <person name="Grigoriev I.V."/>
            <person name="Hibbett D.S."/>
        </authorList>
    </citation>
    <scope>NUCLEOTIDE SEQUENCE [LARGE SCALE GENOMIC DNA]</scope>
    <source>
        <strain evidence="1 2">HHB12029</strain>
    </source>
</reference>
<evidence type="ECO:0000313" key="1">
    <source>
        <dbReference type="EMBL" id="KZV83436.1"/>
    </source>
</evidence>
<protein>
    <submittedName>
        <fullName evidence="1">Uncharacterized protein</fullName>
    </submittedName>
</protein>
<sequence length="149" mass="16298">MAQSTSLTLLRQREPVQSAPGPFCALVSSAQDRHRSHTATGLRGPFPRYTTFALILFTASYTTHRKGETWGGGSYRAVIVTFPCIQCAQVLLKKPIRTVPVEEDIAMLAPIPSTILPDCPNSAFAIRNRECPILKGTAQAPLHIELARI</sequence>
<dbReference type="EMBL" id="KV426271">
    <property type="protein sequence ID" value="KZV83436.1"/>
    <property type="molecule type" value="Genomic_DNA"/>
</dbReference>
<dbReference type="AlphaFoldDB" id="A0A165CYG9"/>
<dbReference type="Proteomes" id="UP000077266">
    <property type="component" value="Unassembled WGS sequence"/>
</dbReference>